<feature type="domain" description="Calcineurin-like phosphoesterase" evidence="3">
    <location>
        <begin position="1"/>
        <end position="144"/>
    </location>
</feature>
<dbReference type="InterPro" id="IPR000979">
    <property type="entry name" value="Phosphodiesterase_MJ0936/Vps29"/>
</dbReference>
<dbReference type="InterPro" id="IPR029052">
    <property type="entry name" value="Metallo-depent_PP-like"/>
</dbReference>
<keyword evidence="5" id="KW-1185">Reference proteome</keyword>
<keyword evidence="2" id="KW-0479">Metal-binding</keyword>
<gene>
    <name evidence="4" type="ORF">HUE88_13140</name>
</gene>
<sequence>MKIGIISDTHSKVKKAKKALDTLVRDGAEFIVHAGDIVELETLELLRDCGLKYVAVYGNNDAHLAEYHSEFNLVQEPYFFKIAQTKFKLMHLPFYMSPDADVVIFGHTHTFDSDFKGNTLFLNSGEVCARSKPLSEWAMLEVKKSEFLVTHYTKANSSDNINQKHFKYKREHNE</sequence>
<dbReference type="PANTHER" id="PTHR43165:SF1">
    <property type="entry name" value="PHOSPHODIESTERASE MJ0936"/>
    <property type="match status" value="1"/>
</dbReference>
<dbReference type="GO" id="GO:0016787">
    <property type="term" value="F:hydrolase activity"/>
    <property type="evidence" value="ECO:0007669"/>
    <property type="project" value="UniProtKB-UniRule"/>
</dbReference>
<evidence type="ECO:0000256" key="2">
    <source>
        <dbReference type="RuleBase" id="RU362039"/>
    </source>
</evidence>
<evidence type="ECO:0000256" key="1">
    <source>
        <dbReference type="ARBA" id="ARBA00008950"/>
    </source>
</evidence>
<accession>A0A7S7LV42</accession>
<dbReference type="SUPFAM" id="SSF56300">
    <property type="entry name" value="Metallo-dependent phosphatases"/>
    <property type="match status" value="1"/>
</dbReference>
<dbReference type="NCBIfam" id="TIGR00040">
    <property type="entry name" value="yfcE"/>
    <property type="match status" value="1"/>
</dbReference>
<proteinExistence type="inferred from homology"/>
<dbReference type="EMBL" id="CP054492">
    <property type="protein sequence ID" value="QOY52011.1"/>
    <property type="molecule type" value="Genomic_DNA"/>
</dbReference>
<protein>
    <recommendedName>
        <fullName evidence="2">Phosphoesterase</fullName>
        <ecNumber evidence="2">3.1.4.-</ecNumber>
    </recommendedName>
</protein>
<dbReference type="AlphaFoldDB" id="A0A7S7LV42"/>
<name>A0A7S7LV42_9BACT</name>
<dbReference type="EC" id="3.1.4.-" evidence="2"/>
<dbReference type="InterPro" id="IPR024654">
    <property type="entry name" value="Calcineurin-like_PHP_lpxH"/>
</dbReference>
<dbReference type="InterPro" id="IPR053193">
    <property type="entry name" value="MetalloPDE_YfcE-like"/>
</dbReference>
<organism evidence="4 5">
    <name type="scientific">Candidatus Sulfurimonas baltica</name>
    <dbReference type="NCBI Taxonomy" id="2740404"/>
    <lineage>
        <taxon>Bacteria</taxon>
        <taxon>Pseudomonadati</taxon>
        <taxon>Campylobacterota</taxon>
        <taxon>Epsilonproteobacteria</taxon>
        <taxon>Campylobacterales</taxon>
        <taxon>Sulfurimonadaceae</taxon>
        <taxon>Sulfurimonas</taxon>
    </lineage>
</organism>
<dbReference type="KEGG" id="sbal:HUE88_13140"/>
<dbReference type="Proteomes" id="UP000593994">
    <property type="component" value="Chromosome"/>
</dbReference>
<dbReference type="GO" id="GO:0046872">
    <property type="term" value="F:metal ion binding"/>
    <property type="evidence" value="ECO:0007669"/>
    <property type="project" value="UniProtKB-KW"/>
</dbReference>
<evidence type="ECO:0000313" key="5">
    <source>
        <dbReference type="Proteomes" id="UP000593994"/>
    </source>
</evidence>
<reference evidence="4 5" key="1">
    <citation type="submission" date="2020-05" db="EMBL/GenBank/DDBJ databases">
        <title>Sulfurimonas marisnigri, sp. nov., and Sulfurimonas baltica, sp. nov., manganese oxide reducing chemolithoautotrophs of the class Epsilonproteobacteria isolated from the pelagic redoxclines of the Black and Baltic Seas and emended description of the genus Sulfurimonas.</title>
        <authorList>
            <person name="Henkel J.V."/>
            <person name="Laudan C."/>
            <person name="Werner J."/>
            <person name="Neu T."/>
            <person name="Plewe S."/>
            <person name="Sproer C."/>
            <person name="Bunk B."/>
            <person name="Schulz-Vogt H.N."/>
        </authorList>
    </citation>
    <scope>NUCLEOTIDE SEQUENCE [LARGE SCALE GENOMIC DNA]</scope>
    <source>
        <strain evidence="4 5">GD2</strain>
    </source>
</reference>
<dbReference type="PANTHER" id="PTHR43165">
    <property type="entry name" value="METALLOPHOSPHOESTERASE"/>
    <property type="match status" value="1"/>
</dbReference>
<comment type="cofactor">
    <cofactor evidence="2">
        <name>a divalent metal cation</name>
        <dbReference type="ChEBI" id="CHEBI:60240"/>
    </cofactor>
</comment>
<dbReference type="Pfam" id="PF12850">
    <property type="entry name" value="Metallophos_2"/>
    <property type="match status" value="1"/>
</dbReference>
<dbReference type="RefSeq" id="WP_194369663.1">
    <property type="nucleotide sequence ID" value="NZ_CP054492.1"/>
</dbReference>
<dbReference type="Gene3D" id="3.60.21.10">
    <property type="match status" value="1"/>
</dbReference>
<evidence type="ECO:0000259" key="3">
    <source>
        <dbReference type="Pfam" id="PF12850"/>
    </source>
</evidence>
<evidence type="ECO:0000313" key="4">
    <source>
        <dbReference type="EMBL" id="QOY52011.1"/>
    </source>
</evidence>
<comment type="similarity">
    <text evidence="1 2">Belongs to the metallophosphoesterase superfamily. YfcE family.</text>
</comment>